<dbReference type="SUPFAM" id="SSF47095">
    <property type="entry name" value="HMG-box"/>
    <property type="match status" value="1"/>
</dbReference>
<accession>A0ABD3MD89</accession>
<sequence>MPSGEIVEIDAADNDVAILDASACALASLSSSSPSDAAGPTVSQSQEDHRRGGGGGGTQDEEEDEEEDHRRGLLLAQQVSPVPQKKASVVTPRFARSGRAAPTKKSSTGGKGRGGKSSSSSSAAAAAAKKRRKGEDDVDVDGEAGPATPVPSSSSSSSSSVVAVATPGEDDGATTKRRKGGTSSAGPASAAVKKPSRTLHSFFARVDPSTAAAERESGVKRPTIAKVGPARRTGSPSSSSSSVAVPPAAVDGGGEGSRAHDEDVEGVPAKTTTDDDVVVGEGKKAIDKKKTAAPSKGRDDDKTSKKTHAAREKKSAIEETLNDEVKEKKTKGPSPKGTGGVEKAKEDGDDDDDDAARRRRAPPPPPPASSSPRAVGDAEDELDDSPTYALAVASRAIGARGSSRRGNNNNGGALARQWDDRYDLLARYKLTHGDCAMPFSYKTAADGEDGDGKAQILLGRWLENQKVAHKRSKLLPERYERLRMLGVDFGERTKSIDIEVEVDSEIIDDIVDPVLEAVDTAELDESEAVGGTSITDTNDKHANEVSHDVKVDIDCEAGKASVLEKTAPDSMDQLQKDDDDDDATIALEEAEDASGESIVASNDPVDEDSHIQTEIDQPPTTTDDLMDNQEISIEDDEAVLIVGTSTKSVLKDPLTETTVIRASTNEVTKVAAPKVMVEKSAHQVMISTKLSTKSRKKANASPIKSSKEKALAAATETKGLAPIAISLKKLAACPRTKVCKTKKQESPSDTASDFSGAINDTTSSNNIIDAKIDTVSSSTTPSIVNLSEEDASRLRDYKILRAKYVLRAIELGNLPSSDDYEEECLSLEGCTENEGSVEVAEDGGFPDKLLTHLQLLVQGRSQPLSVITKYAFEKLSPFITDVRPLTFESISSKIKLLAQRKSYLSGKPPPSEKANPVAKLDCFENAEECYMWRWELSSLDLLPQKEAIKVKKARTLRKKLQGHHKAIINLIIAIDKASSWLQNSASISIPASAPVVGETLTAKVSDMEEKVLKFEREEEKARLLRESKLHIKNKTEDLAEKQREKQRQEEEKRNEKKRLEEEKRNEKKRKEEEKELKKAEETRLKNEEKEKKRQELEEKENKRKARMMSFFSQGSVKKKAKVLNACVLSNSVRADILLFDSDAFHKLIDSRDDHIVTNPFSKLSPRSKASRRRKTNKVRISVFVTVLSENAFAPQPYDEERIITVPNRYKFLGFHEDVRPPYRGTWSKRSSLVTGRRPLGKDTKFLDYDNDSEEEWEEGDDEEGEDLVDDDDGADEEEDMQNDEDNDGWLADEDDLGIEDDDDETRELRKKNLSNNANGPSGKPSHFKACVVAPLIGGLPHESFEDDDIQCLIEGFSPQEAMDALSSHAGCVITPDVSICLDAFPPSDSIKDANQTKKDSSGKSSTPQIKDLTPEAQKLMAHFVHNSTLKSKDHVVTELLKAHPTITNSRAQAMRELDAIADKRRLANGPGVLWEVKSDHLKKLDLKEEDLKKAPEEVPPSKLSEGGDKTKKKKDPNAPKQNMSAFLLYCIATRNDFRAANPNLVFGDVTKLLSANFKALTAEERAAWDEKAATDKARYHKEMAEYSCKVASPESKVAVTSCSPVPSVSHTKKSSSSKKHKVSTASANLLAAFISKKKQKLDS</sequence>
<dbReference type="Proteomes" id="UP001530315">
    <property type="component" value="Unassembled WGS sequence"/>
</dbReference>
<feature type="compositionally biased region" description="Low complexity" evidence="6">
    <location>
        <begin position="28"/>
        <end position="38"/>
    </location>
</feature>
<dbReference type="Pfam" id="PF03457">
    <property type="entry name" value="HA"/>
    <property type="match status" value="1"/>
</dbReference>
<dbReference type="InterPro" id="IPR009071">
    <property type="entry name" value="HMG_box_dom"/>
</dbReference>
<dbReference type="Pfam" id="PF12253">
    <property type="entry name" value="CAF1A_dimeriz"/>
    <property type="match status" value="1"/>
</dbReference>
<dbReference type="InterPro" id="IPR022043">
    <property type="entry name" value="CAF1A_DD"/>
</dbReference>
<feature type="region of interest" description="Disordered" evidence="6">
    <location>
        <begin position="590"/>
        <end position="624"/>
    </location>
</feature>
<feature type="compositionally biased region" description="Basic residues" evidence="6">
    <location>
        <begin position="1610"/>
        <end position="1622"/>
    </location>
</feature>
<dbReference type="EMBL" id="JALLAZ020001842">
    <property type="protein sequence ID" value="KAL3761898.1"/>
    <property type="molecule type" value="Genomic_DNA"/>
</dbReference>
<feature type="region of interest" description="Disordered" evidence="6">
    <location>
        <begin position="1242"/>
        <end position="1307"/>
    </location>
</feature>
<organism evidence="8 9">
    <name type="scientific">Stephanodiscus triporus</name>
    <dbReference type="NCBI Taxonomy" id="2934178"/>
    <lineage>
        <taxon>Eukaryota</taxon>
        <taxon>Sar</taxon>
        <taxon>Stramenopiles</taxon>
        <taxon>Ochrophyta</taxon>
        <taxon>Bacillariophyta</taxon>
        <taxon>Coscinodiscophyceae</taxon>
        <taxon>Thalassiosirophycidae</taxon>
        <taxon>Stephanodiscales</taxon>
        <taxon>Stephanodiscaceae</taxon>
        <taxon>Stephanodiscus</taxon>
    </lineage>
</organism>
<feature type="compositionally biased region" description="Basic and acidic residues" evidence="6">
    <location>
        <begin position="1389"/>
        <end position="1401"/>
    </location>
</feature>
<evidence type="ECO:0000256" key="6">
    <source>
        <dbReference type="SAM" id="MobiDB-lite"/>
    </source>
</evidence>
<evidence type="ECO:0000256" key="2">
    <source>
        <dbReference type="ARBA" id="ARBA00022763"/>
    </source>
</evidence>
<name>A0ABD3MD89_9STRA</name>
<evidence type="ECO:0000256" key="1">
    <source>
        <dbReference type="ARBA" id="ARBA00004123"/>
    </source>
</evidence>
<dbReference type="GO" id="GO:0003677">
    <property type="term" value="F:DNA binding"/>
    <property type="evidence" value="ECO:0007669"/>
    <property type="project" value="UniProtKB-UniRule"/>
</dbReference>
<feature type="compositionally biased region" description="Basic and acidic residues" evidence="6">
    <location>
        <begin position="281"/>
        <end position="327"/>
    </location>
</feature>
<feature type="region of interest" description="Disordered" evidence="6">
    <location>
        <begin position="1388"/>
        <end position="1410"/>
    </location>
</feature>
<evidence type="ECO:0000256" key="5">
    <source>
        <dbReference type="PROSITE-ProRule" id="PRU00267"/>
    </source>
</evidence>
<reference evidence="8 9" key="1">
    <citation type="submission" date="2024-10" db="EMBL/GenBank/DDBJ databases">
        <title>Updated reference genomes for cyclostephanoid diatoms.</title>
        <authorList>
            <person name="Roberts W.R."/>
            <person name="Alverson A.J."/>
        </authorList>
    </citation>
    <scope>NUCLEOTIDE SEQUENCE [LARGE SCALE GENOMIC DNA]</scope>
    <source>
        <strain evidence="8 9">AJA276-08</strain>
    </source>
</reference>
<keyword evidence="2" id="KW-0227">DNA damage</keyword>
<keyword evidence="5" id="KW-0238">DNA-binding</keyword>
<evidence type="ECO:0000259" key="7">
    <source>
        <dbReference type="PROSITE" id="PS50118"/>
    </source>
</evidence>
<dbReference type="SMART" id="SM00398">
    <property type="entry name" value="HMG"/>
    <property type="match status" value="1"/>
</dbReference>
<evidence type="ECO:0000256" key="3">
    <source>
        <dbReference type="ARBA" id="ARBA00023204"/>
    </source>
</evidence>
<dbReference type="GO" id="GO:0005634">
    <property type="term" value="C:nucleus"/>
    <property type="evidence" value="ECO:0007669"/>
    <property type="project" value="UniProtKB-SubCell"/>
</dbReference>
<feature type="region of interest" description="Disordered" evidence="6">
    <location>
        <begin position="1491"/>
        <end position="1519"/>
    </location>
</feature>
<keyword evidence="3" id="KW-0234">DNA repair</keyword>
<dbReference type="InterPro" id="IPR005114">
    <property type="entry name" value="Helicase_assoc"/>
</dbReference>
<evidence type="ECO:0000256" key="4">
    <source>
        <dbReference type="ARBA" id="ARBA00023242"/>
    </source>
</evidence>
<dbReference type="Pfam" id="PF00505">
    <property type="entry name" value="HMG_box"/>
    <property type="match status" value="1"/>
</dbReference>
<feature type="region of interest" description="Disordered" evidence="6">
    <location>
        <begin position="28"/>
        <end position="384"/>
    </location>
</feature>
<feature type="compositionally biased region" description="Basic and acidic residues" evidence="6">
    <location>
        <begin position="1034"/>
        <end position="1101"/>
    </location>
</feature>
<comment type="subcellular location">
    <subcellularLocation>
        <location evidence="1">Nucleus</location>
    </subcellularLocation>
</comment>
<feature type="DNA-binding region" description="HMG box" evidence="5">
    <location>
        <begin position="1519"/>
        <end position="1587"/>
    </location>
</feature>
<comment type="caution">
    <text evidence="8">The sequence shown here is derived from an EMBL/GenBank/DDBJ whole genome shotgun (WGS) entry which is preliminary data.</text>
</comment>
<keyword evidence="9" id="KW-1185">Reference proteome</keyword>
<dbReference type="PANTHER" id="PTHR15272">
    <property type="entry name" value="CHROMATIN ASSEMBLY FACTOR 1 SUBUNIT A CAF-1 SUBUNIT A"/>
    <property type="match status" value="1"/>
</dbReference>
<dbReference type="GO" id="GO:0006281">
    <property type="term" value="P:DNA repair"/>
    <property type="evidence" value="ECO:0007669"/>
    <property type="project" value="UniProtKB-KW"/>
</dbReference>
<dbReference type="PROSITE" id="PS50118">
    <property type="entry name" value="HMG_BOX_2"/>
    <property type="match status" value="1"/>
</dbReference>
<feature type="compositionally biased region" description="Polar residues" evidence="6">
    <location>
        <begin position="614"/>
        <end position="623"/>
    </location>
</feature>
<gene>
    <name evidence="8" type="ORF">ACHAW5_006127</name>
</gene>
<dbReference type="Gene3D" id="6.10.140.530">
    <property type="match status" value="1"/>
</dbReference>
<evidence type="ECO:0000313" key="8">
    <source>
        <dbReference type="EMBL" id="KAL3761898.1"/>
    </source>
</evidence>
<feature type="region of interest" description="Disordered" evidence="6">
    <location>
        <begin position="1601"/>
        <end position="1623"/>
    </location>
</feature>
<feature type="compositionally biased region" description="Low complexity" evidence="6">
    <location>
        <begin position="143"/>
        <end position="167"/>
    </location>
</feature>
<keyword evidence="4 5" id="KW-0539">Nucleus</keyword>
<feature type="compositionally biased region" description="Acidic residues" evidence="6">
    <location>
        <begin position="1248"/>
        <end position="1305"/>
    </location>
</feature>
<feature type="domain" description="HMG box" evidence="7">
    <location>
        <begin position="1519"/>
        <end position="1587"/>
    </location>
</feature>
<feature type="compositionally biased region" description="Low complexity" evidence="6">
    <location>
        <begin position="116"/>
        <end position="127"/>
    </location>
</feature>
<evidence type="ECO:0000313" key="9">
    <source>
        <dbReference type="Proteomes" id="UP001530315"/>
    </source>
</evidence>
<feature type="region of interest" description="Disordered" evidence="6">
    <location>
        <begin position="1034"/>
        <end position="1103"/>
    </location>
</feature>
<dbReference type="Gene3D" id="1.10.30.10">
    <property type="entry name" value="High mobility group box domain"/>
    <property type="match status" value="1"/>
</dbReference>
<proteinExistence type="predicted"/>
<feature type="compositionally biased region" description="Low complexity" evidence="6">
    <location>
        <begin position="235"/>
        <end position="250"/>
    </location>
</feature>
<protein>
    <recommendedName>
        <fullName evidence="7">HMG box domain-containing protein</fullName>
    </recommendedName>
</protein>
<dbReference type="PANTHER" id="PTHR15272:SF0">
    <property type="entry name" value="CHROMATIN ASSEMBLY FACTOR 1 SUBUNIT A"/>
    <property type="match status" value="1"/>
</dbReference>
<feature type="compositionally biased region" description="Low complexity" evidence="6">
    <location>
        <begin position="181"/>
        <end position="191"/>
    </location>
</feature>
<dbReference type="InterPro" id="IPR036910">
    <property type="entry name" value="HMG_box_dom_sf"/>
</dbReference>